<reference evidence="10 11" key="1">
    <citation type="submission" date="2022-10" db="EMBL/GenBank/DDBJ databases">
        <title>Weissella fermenti sp. nov., isolated from fermented cabbage.</title>
        <authorList>
            <person name="Lee J.K."/>
            <person name="Baek J.H."/>
            <person name="Choi D.G."/>
            <person name="Kim J.M."/>
            <person name="Jeon C.O."/>
        </authorList>
    </citation>
    <scope>NUCLEOTIDE SEQUENCE [LARGE SCALE GENOMIC DNA]</scope>
    <source>
        <strain evidence="10 11">KACC 18534</strain>
    </source>
</reference>
<keyword evidence="7 8" id="KW-0472">Membrane</keyword>
<dbReference type="Proteomes" id="UP001526225">
    <property type="component" value="Unassembled WGS sequence"/>
</dbReference>
<keyword evidence="4 8" id="KW-1003">Cell membrane</keyword>
<dbReference type="PANTHER" id="PTHR38438">
    <property type="entry name" value="RIBOFLAVIN TRANSPORTER RIBU"/>
    <property type="match status" value="1"/>
</dbReference>
<evidence type="ECO:0000313" key="10">
    <source>
        <dbReference type="EMBL" id="MCW0952950.1"/>
    </source>
</evidence>
<protein>
    <recommendedName>
        <fullName evidence="8">Riboflavin transporter</fullName>
    </recommendedName>
</protein>
<accession>A0ABT3E3F6</accession>
<organism evidence="10 11">
    <name type="scientific">Weissella ceti</name>
    <dbReference type="NCBI Taxonomy" id="759620"/>
    <lineage>
        <taxon>Bacteria</taxon>
        <taxon>Bacillati</taxon>
        <taxon>Bacillota</taxon>
        <taxon>Bacilli</taxon>
        <taxon>Lactobacillales</taxon>
        <taxon>Lactobacillaceae</taxon>
        <taxon>Weissella</taxon>
    </lineage>
</organism>
<dbReference type="InterPro" id="IPR024529">
    <property type="entry name" value="ECF_trnsprt_substrate-spec"/>
</dbReference>
<keyword evidence="11" id="KW-1185">Reference proteome</keyword>
<feature type="transmembrane region" description="Helical" evidence="9">
    <location>
        <begin position="111"/>
        <end position="135"/>
    </location>
</feature>
<feature type="transmembrane region" description="Helical" evidence="9">
    <location>
        <begin position="41"/>
        <end position="66"/>
    </location>
</feature>
<dbReference type="Pfam" id="PF12822">
    <property type="entry name" value="ECF_trnsprt"/>
    <property type="match status" value="1"/>
</dbReference>
<gene>
    <name evidence="10" type="ORF">OIT44_02545</name>
</gene>
<evidence type="ECO:0000256" key="4">
    <source>
        <dbReference type="ARBA" id="ARBA00022475"/>
    </source>
</evidence>
<evidence type="ECO:0000256" key="1">
    <source>
        <dbReference type="ARBA" id="ARBA00004651"/>
    </source>
</evidence>
<dbReference type="PIRSF" id="PIRSF037778">
    <property type="entry name" value="UCP037778_transp_RibU"/>
    <property type="match status" value="1"/>
</dbReference>
<feature type="transmembrane region" description="Helical" evidence="9">
    <location>
        <begin position="6"/>
        <end position="29"/>
    </location>
</feature>
<keyword evidence="5 9" id="KW-0812">Transmembrane</keyword>
<evidence type="ECO:0000256" key="8">
    <source>
        <dbReference type="PIRNR" id="PIRNR037778"/>
    </source>
</evidence>
<proteinExistence type="inferred from homology"/>
<comment type="subcellular location">
    <subcellularLocation>
        <location evidence="1">Cell membrane</location>
        <topology evidence="1">Multi-pass membrane protein</topology>
    </subcellularLocation>
</comment>
<name>A0ABT3E3F6_9LACO</name>
<dbReference type="PANTHER" id="PTHR38438:SF1">
    <property type="entry name" value="RIBOFLAVIN TRANSPORTER RIBU"/>
    <property type="match status" value="1"/>
</dbReference>
<dbReference type="RefSeq" id="WP_213408240.1">
    <property type="nucleotide sequence ID" value="NZ_CP074441.1"/>
</dbReference>
<keyword evidence="3 8" id="KW-0813">Transport</keyword>
<comment type="function">
    <text evidence="8">Probably a riboflavin-binding protein that interacts with the energy-coupling factor (ECF) ABC-transporter complex.</text>
</comment>
<evidence type="ECO:0000256" key="6">
    <source>
        <dbReference type="ARBA" id="ARBA00022989"/>
    </source>
</evidence>
<evidence type="ECO:0000256" key="2">
    <source>
        <dbReference type="ARBA" id="ARBA00005540"/>
    </source>
</evidence>
<feature type="transmembrane region" description="Helical" evidence="9">
    <location>
        <begin position="78"/>
        <end position="99"/>
    </location>
</feature>
<evidence type="ECO:0000256" key="9">
    <source>
        <dbReference type="SAM" id="Phobius"/>
    </source>
</evidence>
<evidence type="ECO:0000313" key="11">
    <source>
        <dbReference type="Proteomes" id="UP001526225"/>
    </source>
</evidence>
<evidence type="ECO:0000256" key="7">
    <source>
        <dbReference type="ARBA" id="ARBA00023136"/>
    </source>
</evidence>
<comment type="similarity">
    <text evidence="2 8">Belongs to the prokaryotic riboflavin transporter (P-RFT) (TC 2.A.87) family.</text>
</comment>
<dbReference type="InterPro" id="IPR025720">
    <property type="entry name" value="RibU"/>
</dbReference>
<keyword evidence="6 9" id="KW-1133">Transmembrane helix</keyword>
<sequence length="195" mass="21742">MQRIKSLTVISILGTMSFILMLLTQFPIVPGVSFLKMDFSFVPVFLGAMLVNVKTGYTILILRSVLKLLLDNGGVETYIGLPMNIIGLAVLLTVVMKVMGTDFTTWRVSRYVMASLAGTLLLTVVMVGMNYVYGIPLYAWLVNFDINQIFGTGNYLIYMVVPFNLLFGAILMIVLGMLVFPFKAMFARLRQQLQG</sequence>
<dbReference type="EMBL" id="JAOZFE010000002">
    <property type="protein sequence ID" value="MCW0952950.1"/>
    <property type="molecule type" value="Genomic_DNA"/>
</dbReference>
<evidence type="ECO:0000256" key="5">
    <source>
        <dbReference type="ARBA" id="ARBA00022692"/>
    </source>
</evidence>
<dbReference type="Gene3D" id="1.10.1760.20">
    <property type="match status" value="1"/>
</dbReference>
<feature type="transmembrane region" description="Helical" evidence="9">
    <location>
        <begin position="155"/>
        <end position="180"/>
    </location>
</feature>
<comment type="caution">
    <text evidence="10">The sequence shown here is derived from an EMBL/GenBank/DDBJ whole genome shotgun (WGS) entry which is preliminary data.</text>
</comment>
<evidence type="ECO:0000256" key="3">
    <source>
        <dbReference type="ARBA" id="ARBA00022448"/>
    </source>
</evidence>